<dbReference type="EMBL" id="PVXO01000038">
    <property type="protein sequence ID" value="PRR78660.1"/>
    <property type="molecule type" value="Genomic_DNA"/>
</dbReference>
<name>A0A2T0B446_9CLOT</name>
<accession>A0A2T0B446</accession>
<dbReference type="GO" id="GO:0042601">
    <property type="term" value="C:endospore-forming forespore"/>
    <property type="evidence" value="ECO:0007669"/>
    <property type="project" value="TreeGrafter"/>
</dbReference>
<dbReference type="PANTHER" id="PTHR39179">
    <property type="entry name" value="SPORE COAT PROTEIN I"/>
    <property type="match status" value="1"/>
</dbReference>
<dbReference type="Gene3D" id="3.90.1200.10">
    <property type="match status" value="1"/>
</dbReference>
<dbReference type="InterPro" id="IPR047175">
    <property type="entry name" value="CotS-like"/>
</dbReference>
<dbReference type="AlphaFoldDB" id="A0A2T0B446"/>
<keyword evidence="2" id="KW-0167">Capsid protein</keyword>
<organism evidence="2 3">
    <name type="scientific">Clostridium liquoris</name>
    <dbReference type="NCBI Taxonomy" id="1289519"/>
    <lineage>
        <taxon>Bacteria</taxon>
        <taxon>Bacillati</taxon>
        <taxon>Bacillota</taxon>
        <taxon>Clostridia</taxon>
        <taxon>Eubacteriales</taxon>
        <taxon>Clostridiaceae</taxon>
        <taxon>Clostridium</taxon>
    </lineage>
</organism>
<comment type="caution">
    <text evidence="2">The sequence shown here is derived from an EMBL/GenBank/DDBJ whole genome shotgun (WGS) entry which is preliminary data.</text>
</comment>
<sequence length="335" mass="40213">MLEEQVKRSIEEEYSLEVQSMDKIKNVYKITTEKDKYCLKVINYEFNHFLFIISAIKHLQNNGFNKTPNIIKNKHCKDYIKICNRYAYLTTWIEARECNYNNPVDVMLATCKLAELHKKSFGFNLTTDMKPRVGWLKWLGSFRNKRDELLLFKSIIENKENNTEFDSLYLKSIDEELWRIDKSIDNLIESDYFIRMEDEVNNKSFCHHDYANHNILIEDDSSINIIDFDYCILDTHLHDLCSLIIRVMKNGKWDIDKSTDIIDYYSSVYPIEGKDIPIMASLIEFPQAFWQVGIQYYIEKQPWGEEFFINKLNKIYEDKDLRQEFVDEFRNKKYN</sequence>
<dbReference type="InterPro" id="IPR011009">
    <property type="entry name" value="Kinase-like_dom_sf"/>
</dbReference>
<dbReference type="SUPFAM" id="SSF56112">
    <property type="entry name" value="Protein kinase-like (PK-like)"/>
    <property type="match status" value="1"/>
</dbReference>
<reference evidence="2 3" key="1">
    <citation type="submission" date="2018-03" db="EMBL/GenBank/DDBJ databases">
        <title>Genome sequence of Clostridium liquoris DSM 100320.</title>
        <authorList>
            <person name="Poehlein A."/>
            <person name="Daniel R."/>
        </authorList>
    </citation>
    <scope>NUCLEOTIDE SEQUENCE [LARGE SCALE GENOMIC DNA]</scope>
    <source>
        <strain evidence="2 3">DSM 100320</strain>
    </source>
</reference>
<keyword evidence="3" id="KW-1185">Reference proteome</keyword>
<evidence type="ECO:0000259" key="1">
    <source>
        <dbReference type="Pfam" id="PF01636"/>
    </source>
</evidence>
<keyword evidence="2" id="KW-0946">Virion</keyword>
<evidence type="ECO:0000313" key="3">
    <source>
        <dbReference type="Proteomes" id="UP000239706"/>
    </source>
</evidence>
<dbReference type="OrthoDB" id="9771902at2"/>
<dbReference type="Proteomes" id="UP000239706">
    <property type="component" value="Unassembled WGS sequence"/>
</dbReference>
<dbReference type="Pfam" id="PF01636">
    <property type="entry name" value="APH"/>
    <property type="match status" value="1"/>
</dbReference>
<dbReference type="NCBIfam" id="TIGR02906">
    <property type="entry name" value="spore_CotS"/>
    <property type="match status" value="1"/>
</dbReference>
<evidence type="ECO:0000313" key="2">
    <source>
        <dbReference type="EMBL" id="PRR78660.1"/>
    </source>
</evidence>
<feature type="domain" description="Aminoglycoside phosphotransferase" evidence="1">
    <location>
        <begin position="26"/>
        <end position="244"/>
    </location>
</feature>
<dbReference type="InterPro" id="IPR002575">
    <property type="entry name" value="Aminoglycoside_PTrfase"/>
</dbReference>
<gene>
    <name evidence="2" type="primary">cotI_4</name>
    <name evidence="2" type="ORF">CLLI_14340</name>
</gene>
<dbReference type="InterPro" id="IPR014255">
    <property type="entry name" value="Spore_coat_CotS"/>
</dbReference>
<dbReference type="Gene3D" id="3.30.200.20">
    <property type="entry name" value="Phosphorylase Kinase, domain 1"/>
    <property type="match status" value="1"/>
</dbReference>
<dbReference type="RefSeq" id="WP_106063551.1">
    <property type="nucleotide sequence ID" value="NZ_PVXO01000038.1"/>
</dbReference>
<dbReference type="PANTHER" id="PTHR39179:SF1">
    <property type="entry name" value="SPORE COAT PROTEIN I"/>
    <property type="match status" value="1"/>
</dbReference>
<proteinExistence type="predicted"/>
<protein>
    <submittedName>
        <fullName evidence="2">Spore coat protein I</fullName>
    </submittedName>
</protein>